<reference evidence="4 5" key="1">
    <citation type="submission" date="2016-10" db="EMBL/GenBank/DDBJ databases">
        <authorList>
            <person name="de Groot N.N."/>
        </authorList>
    </citation>
    <scope>NUCLEOTIDE SEQUENCE [LARGE SCALE GENOMIC DNA]</scope>
    <source>
        <strain evidence="4 5">GAS522</strain>
    </source>
</reference>
<dbReference type="Pfam" id="PF00106">
    <property type="entry name" value="adh_short"/>
    <property type="match status" value="1"/>
</dbReference>
<dbReference type="CDD" id="cd05233">
    <property type="entry name" value="SDR_c"/>
    <property type="match status" value="1"/>
</dbReference>
<evidence type="ECO:0000313" key="4">
    <source>
        <dbReference type="EMBL" id="SEC08841.1"/>
    </source>
</evidence>
<dbReference type="InterPro" id="IPR036291">
    <property type="entry name" value="NAD(P)-bd_dom_sf"/>
</dbReference>
<sequence length="258" mass="27710">MQPAVVVTGASSGLGVEFARLAVAEGAKTVLIARNIGDLQRLAAEIDPSGQFTVVLRIDLAAPDASETIAHELKVRDLYCHTLINNAGFGLFGDAVELDRGHQLGIIAVNIRAATDLMLRFLPDMVERQAGRILNVASVAGFAPGPRMAVYFASKAYLVSLSQALMREVRSSGVTVTCLCPGPLRTPFLTRADAQQVRLFKLLRKLPVDEVAHEGWEAMKAGRTLCIPGIGTKAAIAVTRFVPRGLLLAMVTRLQRGR</sequence>
<dbReference type="EMBL" id="FNTI01000001">
    <property type="protein sequence ID" value="SEC08841.1"/>
    <property type="molecule type" value="Genomic_DNA"/>
</dbReference>
<protein>
    <recommendedName>
        <fullName evidence="6">Short-chain dehydrogenase</fullName>
    </recommendedName>
</protein>
<dbReference type="PRINTS" id="PR00081">
    <property type="entry name" value="GDHRDH"/>
</dbReference>
<evidence type="ECO:0000256" key="2">
    <source>
        <dbReference type="ARBA" id="ARBA00023002"/>
    </source>
</evidence>
<dbReference type="PANTHER" id="PTHR44196:SF2">
    <property type="entry name" value="SHORT-CHAIN DEHYDROGENASE-RELATED"/>
    <property type="match status" value="1"/>
</dbReference>
<dbReference type="SUPFAM" id="SSF51735">
    <property type="entry name" value="NAD(P)-binding Rossmann-fold domains"/>
    <property type="match status" value="1"/>
</dbReference>
<dbReference type="Gene3D" id="3.40.50.720">
    <property type="entry name" value="NAD(P)-binding Rossmann-like Domain"/>
    <property type="match status" value="1"/>
</dbReference>
<dbReference type="AlphaFoldDB" id="A0A1H4PNG5"/>
<dbReference type="PRINTS" id="PR00080">
    <property type="entry name" value="SDRFAMILY"/>
</dbReference>
<dbReference type="RefSeq" id="WP_074815424.1">
    <property type="nucleotide sequence ID" value="NZ_FNTI01000001.1"/>
</dbReference>
<dbReference type="PANTHER" id="PTHR44196">
    <property type="entry name" value="DEHYDROGENASE/REDUCTASE SDR FAMILY MEMBER 7B"/>
    <property type="match status" value="1"/>
</dbReference>
<dbReference type="GO" id="GO:0016020">
    <property type="term" value="C:membrane"/>
    <property type="evidence" value="ECO:0007669"/>
    <property type="project" value="TreeGrafter"/>
</dbReference>
<evidence type="ECO:0000313" key="5">
    <source>
        <dbReference type="Proteomes" id="UP000183208"/>
    </source>
</evidence>
<dbReference type="OrthoDB" id="9808814at2"/>
<organism evidence="4 5">
    <name type="scientific">Bradyrhizobium lablabi</name>
    <dbReference type="NCBI Taxonomy" id="722472"/>
    <lineage>
        <taxon>Bacteria</taxon>
        <taxon>Pseudomonadati</taxon>
        <taxon>Pseudomonadota</taxon>
        <taxon>Alphaproteobacteria</taxon>
        <taxon>Hyphomicrobiales</taxon>
        <taxon>Nitrobacteraceae</taxon>
        <taxon>Bradyrhizobium</taxon>
    </lineage>
</organism>
<evidence type="ECO:0000256" key="3">
    <source>
        <dbReference type="RuleBase" id="RU000363"/>
    </source>
</evidence>
<accession>A0A1H4PNG5</accession>
<keyword evidence="2" id="KW-0560">Oxidoreductase</keyword>
<dbReference type="InterPro" id="IPR002347">
    <property type="entry name" value="SDR_fam"/>
</dbReference>
<comment type="similarity">
    <text evidence="1 3">Belongs to the short-chain dehydrogenases/reductases (SDR) family.</text>
</comment>
<dbReference type="PIRSF" id="PIRSF000126">
    <property type="entry name" value="11-beta-HSD1"/>
    <property type="match status" value="1"/>
</dbReference>
<evidence type="ECO:0000256" key="1">
    <source>
        <dbReference type="ARBA" id="ARBA00006484"/>
    </source>
</evidence>
<dbReference type="GO" id="GO:0016491">
    <property type="term" value="F:oxidoreductase activity"/>
    <property type="evidence" value="ECO:0007669"/>
    <property type="project" value="UniProtKB-KW"/>
</dbReference>
<evidence type="ECO:0008006" key="6">
    <source>
        <dbReference type="Google" id="ProtNLM"/>
    </source>
</evidence>
<gene>
    <name evidence="4" type="ORF">SAMN05444171_0632</name>
</gene>
<dbReference type="Proteomes" id="UP000183208">
    <property type="component" value="Unassembled WGS sequence"/>
</dbReference>
<name>A0A1H4PNG5_9BRAD</name>
<proteinExistence type="inferred from homology"/>